<dbReference type="EMBL" id="HG994588">
    <property type="protein sequence ID" value="CAF3043856.1"/>
    <property type="molecule type" value="Genomic_DNA"/>
</dbReference>
<dbReference type="Proteomes" id="UP000675881">
    <property type="component" value="Chromosome 9"/>
</dbReference>
<accession>A0A7R8HDX6</accession>
<keyword evidence="2" id="KW-1185">Reference proteome</keyword>
<evidence type="ECO:0000313" key="2">
    <source>
        <dbReference type="Proteomes" id="UP000675881"/>
    </source>
</evidence>
<dbReference type="AlphaFoldDB" id="A0A7R8HDX6"/>
<gene>
    <name evidence="1" type="ORF">LSAA_14683</name>
</gene>
<sequence length="125" mass="14587">MRPVEVLDNFIGGACIQEEDAGLNGEDAIRLIAHKHHSMEEYLLVMNTTHHMGREEDTKRRIALPLILFVCDTYDVRIQNIKVYRPLSFNQLSCVSGKSFFWRLKLNDHRFEVSNGFNFDSWESL</sequence>
<name>A0A7R8HDX6_LEPSM</name>
<protein>
    <submittedName>
        <fullName evidence="1">PCDHD2</fullName>
    </submittedName>
</protein>
<proteinExistence type="predicted"/>
<evidence type="ECO:0000313" key="1">
    <source>
        <dbReference type="EMBL" id="CAF3043856.1"/>
    </source>
</evidence>
<reference evidence="1" key="1">
    <citation type="submission" date="2021-02" db="EMBL/GenBank/DDBJ databases">
        <authorList>
            <person name="Bekaert M."/>
        </authorList>
    </citation>
    <scope>NUCLEOTIDE SEQUENCE</scope>
    <source>
        <strain evidence="1">IoA-00</strain>
    </source>
</reference>
<organism evidence="1 2">
    <name type="scientific">Lepeophtheirus salmonis</name>
    <name type="common">Salmon louse</name>
    <name type="synonym">Caligus salmonis</name>
    <dbReference type="NCBI Taxonomy" id="72036"/>
    <lineage>
        <taxon>Eukaryota</taxon>
        <taxon>Metazoa</taxon>
        <taxon>Ecdysozoa</taxon>
        <taxon>Arthropoda</taxon>
        <taxon>Crustacea</taxon>
        <taxon>Multicrustacea</taxon>
        <taxon>Hexanauplia</taxon>
        <taxon>Copepoda</taxon>
        <taxon>Siphonostomatoida</taxon>
        <taxon>Caligidae</taxon>
        <taxon>Lepeophtheirus</taxon>
    </lineage>
</organism>